<comment type="caution">
    <text evidence="1">The sequence shown here is derived from an EMBL/GenBank/DDBJ whole genome shotgun (WGS) entry which is preliminary data.</text>
</comment>
<dbReference type="Proteomes" id="UP000193411">
    <property type="component" value="Unassembled WGS sequence"/>
</dbReference>
<evidence type="ECO:0000313" key="2">
    <source>
        <dbReference type="Proteomes" id="UP000193411"/>
    </source>
</evidence>
<keyword evidence="2" id="KW-1185">Reference proteome</keyword>
<accession>A0A1Y2I160</accession>
<name>A0A1Y2I160_9FUNG</name>
<protein>
    <submittedName>
        <fullName evidence="1">Uncharacterized protein</fullName>
    </submittedName>
</protein>
<organism evidence="1 2">
    <name type="scientific">Catenaria anguillulae PL171</name>
    <dbReference type="NCBI Taxonomy" id="765915"/>
    <lineage>
        <taxon>Eukaryota</taxon>
        <taxon>Fungi</taxon>
        <taxon>Fungi incertae sedis</taxon>
        <taxon>Blastocladiomycota</taxon>
        <taxon>Blastocladiomycetes</taxon>
        <taxon>Blastocladiales</taxon>
        <taxon>Catenariaceae</taxon>
        <taxon>Catenaria</taxon>
    </lineage>
</organism>
<gene>
    <name evidence="1" type="ORF">BCR44DRAFT_1425154</name>
</gene>
<proteinExistence type="predicted"/>
<dbReference type="AlphaFoldDB" id="A0A1Y2I160"/>
<dbReference type="EMBL" id="MCFL01000003">
    <property type="protein sequence ID" value="ORZ40479.1"/>
    <property type="molecule type" value="Genomic_DNA"/>
</dbReference>
<sequence>MDNRTNHMNHVFERGTRLTAVFDQVGWITEYLAMVKAMGSFPEGGDEPEFVKLREGILAMAVVAAKHDGEISHEFMYKLINGSEAALADLQQLAKIDACSFKDLHSRLKQTESHSALKLLEPLGEQGYSAAINLLITTAHQVASHLTEFAQRSNKSLSGLGSFAGGMAINVAIEDIVNACKARDEAWDRYGKMCWELERIAKDVTASVRELMK</sequence>
<reference evidence="1 2" key="1">
    <citation type="submission" date="2016-07" db="EMBL/GenBank/DDBJ databases">
        <title>Pervasive Adenine N6-methylation of Active Genes in Fungi.</title>
        <authorList>
            <consortium name="DOE Joint Genome Institute"/>
            <person name="Mondo S.J."/>
            <person name="Dannebaum R.O."/>
            <person name="Kuo R.C."/>
            <person name="Labutti K."/>
            <person name="Haridas S."/>
            <person name="Kuo A."/>
            <person name="Salamov A."/>
            <person name="Ahrendt S.R."/>
            <person name="Lipzen A."/>
            <person name="Sullivan W."/>
            <person name="Andreopoulos W.B."/>
            <person name="Clum A."/>
            <person name="Lindquist E."/>
            <person name="Daum C."/>
            <person name="Ramamoorthy G.K."/>
            <person name="Gryganskyi A."/>
            <person name="Culley D."/>
            <person name="Magnuson J.K."/>
            <person name="James T.Y."/>
            <person name="O'Malley M.A."/>
            <person name="Stajich J.E."/>
            <person name="Spatafora J.W."/>
            <person name="Visel A."/>
            <person name="Grigoriev I.V."/>
        </authorList>
    </citation>
    <scope>NUCLEOTIDE SEQUENCE [LARGE SCALE GENOMIC DNA]</scope>
    <source>
        <strain evidence="1 2">PL171</strain>
    </source>
</reference>
<evidence type="ECO:0000313" key="1">
    <source>
        <dbReference type="EMBL" id="ORZ40479.1"/>
    </source>
</evidence>